<sequence>MSTVIHVTHEALHKIGGIGAVLQGLLTSRRYQEAVGRTILLGPLFSLNDEEAVERNGEVIYSSITGVDRRGMRAQMAQVEDRYNVNVVYGIRNFSDRDAGITTHPEILLIDASALTGRIENNFKYNLYRVFGIQSDRYEASGDYQQYVRLAEPAYALLQLLTQGEEGAHFIISHEYMGMPLALKALLERRMGGDRRFRSVFYAHEVATMRPIVEGHIGHDTRFYNVMERAMAEGKYVHDVFGDQSHFYKHALVAQSWRCDNLFAVGDYIVKEFGFMGKAFGEVPVDLVYNGIPAFRITLDEKIAAKQKLQQYAETLLKVRPDFILTHVTRLVPSKALWRDLRVLEHLDGMFQRAGEKGVLFILSTLVGPRSPEDVRRMERDYGWPVNHRVGYPDLVGYEADFNVGVDAFNARAKAIRVVYVNQFGWDRRACGDRMPEGMGFMDLRKGADVEFGQSIYEPFGIAQVEPLSFGAICVVSNVCGCVGFVSKAAGEKGSDRVIVADYTRLPQGVDLSLDGLLAIGQHVRDGIEARNSLEVAEQVFRRLPRSRAKMEEALTEGYRVASKMSWDVVAEDYFLPGLRRAEEKA</sequence>
<reference evidence="1 2" key="1">
    <citation type="journal article" date="2016" name="Nat. Commun.">
        <title>Thousands of microbial genomes shed light on interconnected biogeochemical processes in an aquifer system.</title>
        <authorList>
            <person name="Anantharaman K."/>
            <person name="Brown C.T."/>
            <person name="Hug L.A."/>
            <person name="Sharon I."/>
            <person name="Castelle C.J."/>
            <person name="Probst A.J."/>
            <person name="Thomas B.C."/>
            <person name="Singh A."/>
            <person name="Wilkins M.J."/>
            <person name="Karaoz U."/>
            <person name="Brodie E.L."/>
            <person name="Williams K.H."/>
            <person name="Hubbard S.S."/>
            <person name="Banfield J.F."/>
        </authorList>
    </citation>
    <scope>NUCLEOTIDE SEQUENCE [LARGE SCALE GENOMIC DNA]</scope>
    <source>
        <strain evidence="2">RIFCSPLOWO2_12_FULL_64_10</strain>
    </source>
</reference>
<dbReference type="Proteomes" id="UP000178606">
    <property type="component" value="Unassembled WGS sequence"/>
</dbReference>
<organism evidence="1 2">
    <name type="scientific">Handelsmanbacteria sp. (strain RIFCSPLOWO2_12_FULL_64_10)</name>
    <dbReference type="NCBI Taxonomy" id="1817868"/>
    <lineage>
        <taxon>Bacteria</taxon>
        <taxon>Candidatus Handelsmaniibacteriota</taxon>
    </lineage>
</organism>
<accession>A0A1F6C2T4</accession>
<gene>
    <name evidence="1" type="ORF">A3F84_29545</name>
</gene>
<evidence type="ECO:0008006" key="3">
    <source>
        <dbReference type="Google" id="ProtNLM"/>
    </source>
</evidence>
<evidence type="ECO:0000313" key="2">
    <source>
        <dbReference type="Proteomes" id="UP000178606"/>
    </source>
</evidence>
<evidence type="ECO:0000313" key="1">
    <source>
        <dbReference type="EMBL" id="OGG43506.1"/>
    </source>
</evidence>
<name>A0A1F6C2T4_HANXR</name>
<dbReference type="Gene3D" id="3.40.50.2000">
    <property type="entry name" value="Glycogen Phosphorylase B"/>
    <property type="match status" value="2"/>
</dbReference>
<dbReference type="EMBL" id="MFKF01000433">
    <property type="protein sequence ID" value="OGG43506.1"/>
    <property type="molecule type" value="Genomic_DNA"/>
</dbReference>
<dbReference type="SUPFAM" id="SSF53756">
    <property type="entry name" value="UDP-Glycosyltransferase/glycogen phosphorylase"/>
    <property type="match status" value="2"/>
</dbReference>
<comment type="caution">
    <text evidence="1">The sequence shown here is derived from an EMBL/GenBank/DDBJ whole genome shotgun (WGS) entry which is preliminary data.</text>
</comment>
<dbReference type="AlphaFoldDB" id="A0A1F6C2T4"/>
<proteinExistence type="predicted"/>
<protein>
    <recommendedName>
        <fullName evidence="3">Glycosyl transferase family 1 domain-containing protein</fullName>
    </recommendedName>
</protein>